<gene>
    <name evidence="10" type="ORF">ME9_01241</name>
</gene>
<dbReference type="InterPro" id="IPR048454">
    <property type="entry name" value="YetF_N"/>
</dbReference>
<evidence type="ECO:0000256" key="6">
    <source>
        <dbReference type="ARBA" id="ARBA00023136"/>
    </source>
</evidence>
<keyword evidence="11" id="KW-1185">Reference proteome</keyword>
<keyword evidence="4 7" id="KW-0812">Transmembrane</keyword>
<accession>A0A9P2RZS8</accession>
<dbReference type="Gene3D" id="3.30.240.20">
    <property type="entry name" value="bsu07140 like domains"/>
    <property type="match status" value="2"/>
</dbReference>
<proteinExistence type="inferred from homology"/>
<feature type="domain" description="YetF-like N-terminal transmembrane" evidence="9">
    <location>
        <begin position="9"/>
        <end position="81"/>
    </location>
</feature>
<evidence type="ECO:0000256" key="7">
    <source>
        <dbReference type="SAM" id="Phobius"/>
    </source>
</evidence>
<dbReference type="Pfam" id="PF04239">
    <property type="entry name" value="DUF421"/>
    <property type="match status" value="1"/>
</dbReference>
<dbReference type="PANTHER" id="PTHR34582">
    <property type="entry name" value="UPF0702 TRANSMEMBRANE PROTEIN YCAP"/>
    <property type="match status" value="1"/>
</dbReference>
<keyword evidence="3" id="KW-1003">Cell membrane</keyword>
<sequence length="223" mass="25132">MEFLYYYGYVTFKLIVGLIAFLLILRTTGRGNLSQMTPVDLISNFVMGSIIGGVVYNPNISTVQLLIVLCIWQALVTSLNFFARYSVFFRRLVAGRNVTLVLDSVFQMDKIKSLGISVNDLITMLRIKGCSLHEAAFVHLETSGDCSVVKKDEGKKSIILVENGEIIDDGLKEIGKSKTWLQAELKKKRVKVENLFAAEWYEHTDENNKSYDGLFLVPFSKTV</sequence>
<evidence type="ECO:0000313" key="10">
    <source>
        <dbReference type="EMBL" id="EJF94320.1"/>
    </source>
</evidence>
<evidence type="ECO:0000259" key="9">
    <source>
        <dbReference type="Pfam" id="PF20730"/>
    </source>
</evidence>
<dbReference type="RefSeq" id="WP_004860318.1">
    <property type="nucleotide sequence ID" value="NZ_JH725052.1"/>
</dbReference>
<dbReference type="EMBL" id="AIMD01000035">
    <property type="protein sequence ID" value="EJF94320.1"/>
    <property type="molecule type" value="Genomic_DNA"/>
</dbReference>
<feature type="transmembrane region" description="Helical" evidence="7">
    <location>
        <begin position="62"/>
        <end position="82"/>
    </location>
</feature>
<dbReference type="OrthoDB" id="9778331at2"/>
<evidence type="ECO:0000256" key="4">
    <source>
        <dbReference type="ARBA" id="ARBA00022692"/>
    </source>
</evidence>
<comment type="similarity">
    <text evidence="2">Belongs to the UPF0702 family.</text>
</comment>
<evidence type="ECO:0000256" key="1">
    <source>
        <dbReference type="ARBA" id="ARBA00004651"/>
    </source>
</evidence>
<dbReference type="Proteomes" id="UP000002648">
    <property type="component" value="Unassembled WGS sequence"/>
</dbReference>
<name>A0A9P2RZS8_BARTA</name>
<evidence type="ECO:0008006" key="12">
    <source>
        <dbReference type="Google" id="ProtNLM"/>
    </source>
</evidence>
<keyword evidence="5 7" id="KW-1133">Transmembrane helix</keyword>
<protein>
    <recommendedName>
        <fullName evidence="12">DUF421 domain-containing protein</fullName>
    </recommendedName>
</protein>
<keyword evidence="6 7" id="KW-0472">Membrane</keyword>
<organism evidence="10 11">
    <name type="scientific">Bartonella taylorii 8TBB</name>
    <dbReference type="NCBI Taxonomy" id="1094560"/>
    <lineage>
        <taxon>Bacteria</taxon>
        <taxon>Pseudomonadati</taxon>
        <taxon>Pseudomonadota</taxon>
        <taxon>Alphaproteobacteria</taxon>
        <taxon>Hyphomicrobiales</taxon>
        <taxon>Bartonellaceae</taxon>
        <taxon>Bartonella</taxon>
    </lineage>
</organism>
<dbReference type="GO" id="GO:0005886">
    <property type="term" value="C:plasma membrane"/>
    <property type="evidence" value="ECO:0007669"/>
    <property type="project" value="UniProtKB-SubCell"/>
</dbReference>
<dbReference type="InterPro" id="IPR023090">
    <property type="entry name" value="UPF0702_alpha/beta_dom_sf"/>
</dbReference>
<feature type="transmembrane region" description="Helical" evidence="7">
    <location>
        <begin position="6"/>
        <end position="25"/>
    </location>
</feature>
<evidence type="ECO:0000256" key="2">
    <source>
        <dbReference type="ARBA" id="ARBA00006448"/>
    </source>
</evidence>
<dbReference type="PANTHER" id="PTHR34582:SF6">
    <property type="entry name" value="UPF0702 TRANSMEMBRANE PROTEIN YCAP"/>
    <property type="match status" value="1"/>
</dbReference>
<reference evidence="10 11" key="1">
    <citation type="submission" date="2012-03" db="EMBL/GenBank/DDBJ databases">
        <title>The Genome Sequence of Bartonella taylorii 8TBB.</title>
        <authorList>
            <consortium name="The Broad Institute Genome Sequencing Platform"/>
            <consortium name="The Broad Institute Genome Sequencing Center for Infectious Disease"/>
            <person name="Feldgarden M."/>
            <person name="Kirby J."/>
            <person name="Kosoy M."/>
            <person name="Birtles R."/>
            <person name="Probert W.S."/>
            <person name="Chiaraviglio L."/>
            <person name="Young S.K."/>
            <person name="Zeng Q."/>
            <person name="Gargeya S."/>
            <person name="Fitzgerald M."/>
            <person name="Haas B."/>
            <person name="Abouelleil A."/>
            <person name="Alvarado L."/>
            <person name="Arachchi H.M."/>
            <person name="Berlin A."/>
            <person name="Chapman S.B."/>
            <person name="Gearin G."/>
            <person name="Goldberg J."/>
            <person name="Griggs A."/>
            <person name="Gujja S."/>
            <person name="Hansen M."/>
            <person name="Heiman D."/>
            <person name="Howarth C."/>
            <person name="Larimer J."/>
            <person name="Lui A."/>
            <person name="MacDonald P.J.P."/>
            <person name="McCowen C."/>
            <person name="Montmayeur A."/>
            <person name="Murphy C."/>
            <person name="Neiman D."/>
            <person name="Pearson M."/>
            <person name="Priest M."/>
            <person name="Roberts A."/>
            <person name="Saif S."/>
            <person name="Shea T."/>
            <person name="Sisk P."/>
            <person name="Stolte C."/>
            <person name="Sykes S."/>
            <person name="Wortman J."/>
            <person name="Nusbaum C."/>
            <person name="Birren B."/>
        </authorList>
    </citation>
    <scope>NUCLEOTIDE SEQUENCE [LARGE SCALE GENOMIC DNA]</scope>
    <source>
        <strain evidence="10 11">8TBB</strain>
    </source>
</reference>
<dbReference type="Pfam" id="PF20730">
    <property type="entry name" value="YetF_N"/>
    <property type="match status" value="1"/>
</dbReference>
<comment type="subcellular location">
    <subcellularLocation>
        <location evidence="1">Cell membrane</location>
        <topology evidence="1">Multi-pass membrane protein</topology>
    </subcellularLocation>
</comment>
<feature type="transmembrane region" description="Helical" evidence="7">
    <location>
        <begin position="37"/>
        <end position="56"/>
    </location>
</feature>
<evidence type="ECO:0000256" key="5">
    <source>
        <dbReference type="ARBA" id="ARBA00022989"/>
    </source>
</evidence>
<feature type="domain" description="YetF C-terminal" evidence="8">
    <location>
        <begin position="87"/>
        <end position="200"/>
    </location>
</feature>
<comment type="caution">
    <text evidence="10">The sequence shown here is derived from an EMBL/GenBank/DDBJ whole genome shotgun (WGS) entry which is preliminary data.</text>
</comment>
<evidence type="ECO:0000259" key="8">
    <source>
        <dbReference type="Pfam" id="PF04239"/>
    </source>
</evidence>
<evidence type="ECO:0000256" key="3">
    <source>
        <dbReference type="ARBA" id="ARBA00022475"/>
    </source>
</evidence>
<dbReference type="InterPro" id="IPR007353">
    <property type="entry name" value="DUF421"/>
</dbReference>
<evidence type="ECO:0000313" key="11">
    <source>
        <dbReference type="Proteomes" id="UP000002648"/>
    </source>
</evidence>
<dbReference type="AlphaFoldDB" id="A0A9P2RZS8"/>